<keyword evidence="7" id="KW-1015">Disulfide bond</keyword>
<feature type="transmembrane region" description="Helical" evidence="15">
    <location>
        <begin position="114"/>
        <end position="132"/>
    </location>
</feature>
<dbReference type="InterPro" id="IPR000276">
    <property type="entry name" value="GPCR_Rhodpsn"/>
</dbReference>
<evidence type="ECO:0000256" key="12">
    <source>
        <dbReference type="ARBA" id="ARBA00037161"/>
    </source>
</evidence>
<feature type="transmembrane region" description="Helical" evidence="15">
    <location>
        <begin position="245"/>
        <end position="265"/>
    </location>
</feature>
<comment type="function">
    <text evidence="12">Orphan receptor; could be a chemoattractant receptor.</text>
</comment>
<evidence type="ECO:0000259" key="16">
    <source>
        <dbReference type="PROSITE" id="PS50262"/>
    </source>
</evidence>
<keyword evidence="18" id="KW-1185">Reference proteome</keyword>
<evidence type="ECO:0000256" key="1">
    <source>
        <dbReference type="ARBA" id="ARBA00004651"/>
    </source>
</evidence>
<dbReference type="EMBL" id="CAUEEQ010002481">
    <property type="protein sequence ID" value="CAJ0922895.1"/>
    <property type="molecule type" value="Genomic_DNA"/>
</dbReference>
<keyword evidence="3 14" id="KW-0812">Transmembrane</keyword>
<evidence type="ECO:0000256" key="10">
    <source>
        <dbReference type="ARBA" id="ARBA00023224"/>
    </source>
</evidence>
<comment type="subcellular location">
    <subcellularLocation>
        <location evidence="1">Cell membrane</location>
        <topology evidence="1">Multi-pass membrane protein</topology>
    </subcellularLocation>
</comment>
<dbReference type="InterPro" id="IPR017452">
    <property type="entry name" value="GPCR_Rhodpsn_7TM"/>
</dbReference>
<evidence type="ECO:0000256" key="7">
    <source>
        <dbReference type="ARBA" id="ARBA00023157"/>
    </source>
</evidence>
<keyword evidence="4 15" id="KW-1133">Transmembrane helix</keyword>
<evidence type="ECO:0000256" key="11">
    <source>
        <dbReference type="ARBA" id="ARBA00025736"/>
    </source>
</evidence>
<name>A0ABN9KT36_9NEOB</name>
<reference evidence="17" key="1">
    <citation type="submission" date="2023-07" db="EMBL/GenBank/DDBJ databases">
        <authorList>
            <person name="Stuckert A."/>
        </authorList>
    </citation>
    <scope>NUCLEOTIDE SEQUENCE</scope>
</reference>
<organism evidence="17 18">
    <name type="scientific">Ranitomeya imitator</name>
    <name type="common">mimic poison frog</name>
    <dbReference type="NCBI Taxonomy" id="111125"/>
    <lineage>
        <taxon>Eukaryota</taxon>
        <taxon>Metazoa</taxon>
        <taxon>Chordata</taxon>
        <taxon>Craniata</taxon>
        <taxon>Vertebrata</taxon>
        <taxon>Euteleostomi</taxon>
        <taxon>Amphibia</taxon>
        <taxon>Batrachia</taxon>
        <taxon>Anura</taxon>
        <taxon>Neobatrachia</taxon>
        <taxon>Hyloidea</taxon>
        <taxon>Dendrobatidae</taxon>
        <taxon>Dendrobatinae</taxon>
        <taxon>Ranitomeya</taxon>
    </lineage>
</organism>
<evidence type="ECO:0000256" key="4">
    <source>
        <dbReference type="ARBA" id="ARBA00022989"/>
    </source>
</evidence>
<proteinExistence type="inferred from homology"/>
<dbReference type="SUPFAM" id="SSF81321">
    <property type="entry name" value="Family A G protein-coupled receptor-like"/>
    <property type="match status" value="1"/>
</dbReference>
<evidence type="ECO:0000313" key="18">
    <source>
        <dbReference type="Proteomes" id="UP001176940"/>
    </source>
</evidence>
<keyword evidence="5 14" id="KW-0297">G-protein coupled receptor</keyword>
<evidence type="ECO:0000256" key="2">
    <source>
        <dbReference type="ARBA" id="ARBA00022475"/>
    </source>
</evidence>
<comment type="similarity">
    <text evidence="11">Belongs to the chemokine-like receptor (CMKLR) family.</text>
</comment>
<dbReference type="PRINTS" id="PR00237">
    <property type="entry name" value="GPCRRHODOPSN"/>
</dbReference>
<feature type="domain" description="G-protein coupled receptors family 1 profile" evidence="16">
    <location>
        <begin position="76"/>
        <end position="262"/>
    </location>
</feature>
<keyword evidence="9" id="KW-0325">Glycoprotein</keyword>
<gene>
    <name evidence="17" type="ORF">RIMI_LOCUS1859365</name>
</gene>
<dbReference type="Proteomes" id="UP001176940">
    <property type="component" value="Unassembled WGS sequence"/>
</dbReference>
<evidence type="ECO:0000256" key="13">
    <source>
        <dbReference type="ARBA" id="ARBA00039587"/>
    </source>
</evidence>
<evidence type="ECO:0000256" key="3">
    <source>
        <dbReference type="ARBA" id="ARBA00022692"/>
    </source>
</evidence>
<evidence type="ECO:0000256" key="8">
    <source>
        <dbReference type="ARBA" id="ARBA00023170"/>
    </source>
</evidence>
<dbReference type="InterPro" id="IPR000826">
    <property type="entry name" value="Formyl_rcpt-rel"/>
</dbReference>
<feature type="transmembrane region" description="Helical" evidence="15">
    <location>
        <begin position="47"/>
        <end position="69"/>
    </location>
</feature>
<dbReference type="Pfam" id="PF00001">
    <property type="entry name" value="7tm_1"/>
    <property type="match status" value="1"/>
</dbReference>
<dbReference type="PROSITE" id="PS50262">
    <property type="entry name" value="G_PROTEIN_RECEP_F1_2"/>
    <property type="match status" value="1"/>
</dbReference>
<evidence type="ECO:0000256" key="5">
    <source>
        <dbReference type="ARBA" id="ARBA00023040"/>
    </source>
</evidence>
<dbReference type="PANTHER" id="PTHR24225:SF5">
    <property type="entry name" value="G-PROTEIN COUPLED RECEPTOR 33-RELATED"/>
    <property type="match status" value="1"/>
</dbReference>
<evidence type="ECO:0000256" key="6">
    <source>
        <dbReference type="ARBA" id="ARBA00023136"/>
    </source>
</evidence>
<keyword evidence="10 14" id="KW-0807">Transducer</keyword>
<evidence type="ECO:0000256" key="9">
    <source>
        <dbReference type="ARBA" id="ARBA00023180"/>
    </source>
</evidence>
<dbReference type="PROSITE" id="PS00237">
    <property type="entry name" value="G_PROTEIN_RECEP_F1_1"/>
    <property type="match status" value="1"/>
</dbReference>
<comment type="caution">
    <text evidence="17">The sequence shown here is derived from an EMBL/GenBank/DDBJ whole genome shotgun (WGS) entry which is preliminary data.</text>
</comment>
<accession>A0ABN9KT36</accession>
<feature type="transmembrane region" description="Helical" evidence="15">
    <location>
        <begin position="164"/>
        <end position="187"/>
    </location>
</feature>
<keyword evidence="6 15" id="KW-0472">Membrane</keyword>
<evidence type="ECO:0000256" key="14">
    <source>
        <dbReference type="RuleBase" id="RU000688"/>
    </source>
</evidence>
<feature type="transmembrane region" description="Helical" evidence="15">
    <location>
        <begin position="75"/>
        <end position="94"/>
    </location>
</feature>
<dbReference type="Gene3D" id="1.20.1070.10">
    <property type="entry name" value="Rhodopsin 7-helix transmembrane proteins"/>
    <property type="match status" value="1"/>
</dbReference>
<protein>
    <recommendedName>
        <fullName evidence="13">Probable G-protein coupled receptor 33</fullName>
    </recommendedName>
</protein>
<feature type="transmembrane region" description="Helical" evidence="15">
    <location>
        <begin position="207"/>
        <end position="225"/>
    </location>
</feature>
<dbReference type="PANTHER" id="PTHR24225">
    <property type="entry name" value="CHEMOTACTIC RECEPTOR"/>
    <property type="match status" value="1"/>
</dbReference>
<evidence type="ECO:0000313" key="17">
    <source>
        <dbReference type="EMBL" id="CAJ0922895.1"/>
    </source>
</evidence>
<keyword evidence="8 14" id="KW-0675">Receptor</keyword>
<keyword evidence="2" id="KW-1003">Cell membrane</keyword>
<sequence length="314" mass="36184">MTTHLKILDEGAEVLGQNLEDIGIGILFTMMGNFSNNNTINEENFKVFSTSSIICLPFLLITFLFGLVINALHLWIFMYGSVFFLTIISVDRYWLVFHPHFYRKHMHAHKSSVICLLLWGLAFLCGSPYLAFRRVRHEKNITICYNDYALTGKQDLVYETKVKWIMLFLRLLGGFFIPLVIITICYLKIAFKIKKENFTKSKKPYKIITVAIISFFISWTPYHLSYGMSIEKGSFGKTTLQALKVFATISACFNACFTPILYLFIVEKFKNIFKKSIVSIFQAVLNDAFLKSTDNRSEPCSMSVRKCESNENTL</sequence>
<comment type="similarity">
    <text evidence="14">Belongs to the G-protein coupled receptor 1 family.</text>
</comment>
<evidence type="ECO:0000256" key="15">
    <source>
        <dbReference type="SAM" id="Phobius"/>
    </source>
</evidence>